<protein>
    <submittedName>
        <fullName evidence="1">Uncharacterized protein</fullName>
    </submittedName>
</protein>
<accession>A0A857L2V5</accession>
<dbReference type="EMBL" id="CP045810">
    <property type="protein sequence ID" value="QHN41500.1"/>
    <property type="molecule type" value="Genomic_DNA"/>
</dbReference>
<proteinExistence type="predicted"/>
<gene>
    <name evidence="1" type="ORF">GII30_22140</name>
</gene>
<dbReference type="RefSeq" id="WP_005183944.1">
    <property type="nucleotide sequence ID" value="NZ_CP045804.1"/>
</dbReference>
<reference evidence="1" key="1">
    <citation type="journal article" date="2021" name="Nat. Microbiol.">
        <title>Cocultivation of an ultrasmall environmental parasitic bacterium with lytic ability against bacteria associated with wastewater foams.</title>
        <authorList>
            <person name="Batinovic S."/>
            <person name="Rose J.J.A."/>
            <person name="Ratcliffe J."/>
            <person name="Seviour R.J."/>
            <person name="Petrovski S."/>
        </authorList>
    </citation>
    <scope>NUCLEOTIDE SEQUENCE</scope>
    <source>
        <strain evidence="1">CON44</strain>
    </source>
</reference>
<name>A0A857L2V5_9ACTN</name>
<dbReference type="AlphaFoldDB" id="A0A857L2V5"/>
<organism evidence="1">
    <name type="scientific">Gordonia amarae</name>
    <dbReference type="NCBI Taxonomy" id="36821"/>
    <lineage>
        <taxon>Bacteria</taxon>
        <taxon>Bacillati</taxon>
        <taxon>Actinomycetota</taxon>
        <taxon>Actinomycetes</taxon>
        <taxon>Mycobacteriales</taxon>
        <taxon>Gordoniaceae</taxon>
        <taxon>Gordonia</taxon>
    </lineage>
</organism>
<evidence type="ECO:0000313" key="1">
    <source>
        <dbReference type="EMBL" id="QHN41500.1"/>
    </source>
</evidence>
<sequence length="262" mass="28758">MPEPPWYMSPAGWLTELGSSMHGREIPPRLATLPGVNAPRLGPPLSIERLFDTLRTQVVGKRIETTLADKPVAFTIDDLDADFDPFGAAMGQVNDLSFAAVEPVFDGLGAQRFTVTARNVHTRPAINPVLVAAPLEVVVVADWPQTTAFLKQYVDKLEIEPLGTQQLRVRYNGRRSRSGWVDARLVVDGGRIELRPLAAGWGQWLRRDRLSAISSIPIATAVGEGVRVVDLTVDRKEVTAVLRIDEMSIPYGKLLSFSPGSR</sequence>